<proteinExistence type="predicted"/>
<name>A0A6J5T4Y4_9CAUD</name>
<sequence length="97" mass="10938">MRKEINAVTGEITEHEDYDDYGQYVTPADKNKSNATMLLNESDWASNQDVGNSNNATYLANAGEYITYRGLLRNIAINPTEGDLDWPIKPTPQWITN</sequence>
<accession>A0A6J5T4Y4</accession>
<organism evidence="1">
    <name type="scientific">uncultured Caudovirales phage</name>
    <dbReference type="NCBI Taxonomy" id="2100421"/>
    <lineage>
        <taxon>Viruses</taxon>
        <taxon>Duplodnaviria</taxon>
        <taxon>Heunggongvirae</taxon>
        <taxon>Uroviricota</taxon>
        <taxon>Caudoviricetes</taxon>
        <taxon>Peduoviridae</taxon>
        <taxon>Maltschvirus</taxon>
        <taxon>Maltschvirus maltsch</taxon>
    </lineage>
</organism>
<reference evidence="1" key="1">
    <citation type="submission" date="2020-05" db="EMBL/GenBank/DDBJ databases">
        <authorList>
            <person name="Chiriac C."/>
            <person name="Salcher M."/>
            <person name="Ghai R."/>
            <person name="Kavagutti S V."/>
        </authorList>
    </citation>
    <scope>NUCLEOTIDE SEQUENCE</scope>
</reference>
<dbReference type="EMBL" id="LR797523">
    <property type="protein sequence ID" value="CAB4222783.1"/>
    <property type="molecule type" value="Genomic_DNA"/>
</dbReference>
<protein>
    <submittedName>
        <fullName evidence="1">Uncharacterized protein</fullName>
    </submittedName>
</protein>
<gene>
    <name evidence="1" type="ORF">UFOVP1655_230</name>
</gene>
<evidence type="ECO:0000313" key="1">
    <source>
        <dbReference type="EMBL" id="CAB4222783.1"/>
    </source>
</evidence>